<dbReference type="RefSeq" id="WP_303686024.1">
    <property type="nucleotide sequence ID" value="NZ_MAAX01000062.1"/>
</dbReference>
<comment type="caution">
    <text evidence="1">The sequence shown here is derived from an EMBL/GenBank/DDBJ whole genome shotgun (WGS) entry which is preliminary data.</text>
</comment>
<dbReference type="AlphaFoldDB" id="A0A1Z8B7N9"/>
<name>A0A1Z8B7N9_9FLAO</name>
<gene>
    <name evidence="1" type="ORF">A9Q93_03630</name>
</gene>
<protein>
    <submittedName>
        <fullName evidence="1">Uncharacterized protein</fullName>
    </submittedName>
</protein>
<sequence>VFSTGEVIDSLTLKGKVTDALNYETDDFISVMLYEVDEEYTDSIIYKEAPRYVLNTLDSLTTFTMENLKEGTYRIVALKEENSDLRFDPKRDKIGFVSEEIVVPTDQQYEIRMYQQEADSEIKKITQQAASRLYVTYTGNVDNLQVKPLDASIIENSRITKLEKKDTLQYWYRPTLKEDSVLMIAQLDDKEPKEFNVRLKEMEKDSLTIKKETTFSLRNPASISASTPFEFIDNELIDLTRKDSTAVAFETVLDSLNNKAIFNFEREEDQLYKMTLFPGAITDFYGSKNTDTLNYSYGTKKTNALGNISVKLNGGNSFPIIIQVTKKDLSVIAEQSVKANNTYDFFYLDPGEYYLRIIYDTNANGKYDAGNFLENIQPEVVQYYPEIVKLQANWDRNYTFNL</sequence>
<dbReference type="Proteomes" id="UP000196102">
    <property type="component" value="Unassembled WGS sequence"/>
</dbReference>
<evidence type="ECO:0000313" key="1">
    <source>
        <dbReference type="EMBL" id="OUS18612.1"/>
    </source>
</evidence>
<dbReference type="EMBL" id="MAAX01000062">
    <property type="protein sequence ID" value="OUS18612.1"/>
    <property type="molecule type" value="Genomic_DNA"/>
</dbReference>
<evidence type="ECO:0000313" key="2">
    <source>
        <dbReference type="Proteomes" id="UP000196102"/>
    </source>
</evidence>
<reference evidence="2" key="1">
    <citation type="journal article" date="2017" name="Proc. Natl. Acad. Sci. U.S.A.">
        <title>Simulation of Deepwater Horizon oil plume reveals substrate specialization within a complex community of hydrocarbon-degraders.</title>
        <authorList>
            <person name="Hu P."/>
            <person name="Dubinsky E.A."/>
            <person name="Probst A.J."/>
            <person name="Wang J."/>
            <person name="Sieber C.M.K."/>
            <person name="Tom L.M."/>
            <person name="Gardinali P."/>
            <person name="Banfield J.F."/>
            <person name="Atlas R.M."/>
            <person name="Andersen G.L."/>
        </authorList>
    </citation>
    <scope>NUCLEOTIDE SEQUENCE [LARGE SCALE GENOMIC DNA]</scope>
</reference>
<organism evidence="1 2">
    <name type="scientific">Nonlabens dokdonensis</name>
    <dbReference type="NCBI Taxonomy" id="328515"/>
    <lineage>
        <taxon>Bacteria</taxon>
        <taxon>Pseudomonadati</taxon>
        <taxon>Bacteroidota</taxon>
        <taxon>Flavobacteriia</taxon>
        <taxon>Flavobacteriales</taxon>
        <taxon>Flavobacteriaceae</taxon>
        <taxon>Nonlabens</taxon>
    </lineage>
</organism>
<accession>A0A1Z8B7N9</accession>
<proteinExistence type="predicted"/>
<feature type="non-terminal residue" evidence="1">
    <location>
        <position position="1"/>
    </location>
</feature>